<dbReference type="Proteomes" id="UP001341840">
    <property type="component" value="Unassembled WGS sequence"/>
</dbReference>
<organism evidence="1 2">
    <name type="scientific">Stylosanthes scabra</name>
    <dbReference type="NCBI Taxonomy" id="79078"/>
    <lineage>
        <taxon>Eukaryota</taxon>
        <taxon>Viridiplantae</taxon>
        <taxon>Streptophyta</taxon>
        <taxon>Embryophyta</taxon>
        <taxon>Tracheophyta</taxon>
        <taxon>Spermatophyta</taxon>
        <taxon>Magnoliopsida</taxon>
        <taxon>eudicotyledons</taxon>
        <taxon>Gunneridae</taxon>
        <taxon>Pentapetalae</taxon>
        <taxon>rosids</taxon>
        <taxon>fabids</taxon>
        <taxon>Fabales</taxon>
        <taxon>Fabaceae</taxon>
        <taxon>Papilionoideae</taxon>
        <taxon>50 kb inversion clade</taxon>
        <taxon>dalbergioids sensu lato</taxon>
        <taxon>Dalbergieae</taxon>
        <taxon>Pterocarpus clade</taxon>
        <taxon>Stylosanthes</taxon>
    </lineage>
</organism>
<name>A0ABU6WDS2_9FABA</name>
<evidence type="ECO:0000313" key="1">
    <source>
        <dbReference type="EMBL" id="MED6183516.1"/>
    </source>
</evidence>
<evidence type="ECO:0000313" key="2">
    <source>
        <dbReference type="Proteomes" id="UP001341840"/>
    </source>
</evidence>
<comment type="caution">
    <text evidence="1">The sequence shown here is derived from an EMBL/GenBank/DDBJ whole genome shotgun (WGS) entry which is preliminary data.</text>
</comment>
<reference evidence="1 2" key="1">
    <citation type="journal article" date="2023" name="Plants (Basel)">
        <title>Bridging the Gap: Combining Genomics and Transcriptomics Approaches to Understand Stylosanthes scabra, an Orphan Legume from the Brazilian Caatinga.</title>
        <authorList>
            <person name="Ferreira-Neto J.R.C."/>
            <person name="da Silva M.D."/>
            <person name="Binneck E."/>
            <person name="de Melo N.F."/>
            <person name="da Silva R.H."/>
            <person name="de Melo A.L.T.M."/>
            <person name="Pandolfi V."/>
            <person name="Bustamante F.O."/>
            <person name="Brasileiro-Vidal A.C."/>
            <person name="Benko-Iseppon A.M."/>
        </authorList>
    </citation>
    <scope>NUCLEOTIDE SEQUENCE [LARGE SCALE GENOMIC DNA]</scope>
    <source>
        <tissue evidence="1">Leaves</tissue>
    </source>
</reference>
<sequence length="374" mass="42433">MALSGGILPLFIIGCKIAENPRGSQGAVVREVALAQMPRELPDISRWLTHDVLGSPPIFGQEYLDELKLSGIIFGGGDLKRRYRVEVTRPGDRVCYLNLDHPRVPNWLWVNEVMFIEFGIMVLFSNFQQKLLNCASITPSQLHPNAWSAIRCFELVTEFLELPPDPEVFLYLFTFFSLNTEGKTKKGYMSVRPGKYRKFFEGQGRFPSYWSSDADMDYVPVTYRGLNAEQKDTADILVKLFSERNLKPKSVLGRQSEALEAIGHNNLVSCVRVLGDFHDGSYQRSVVVKLLFWWVCKSFVRHRLATTSTSLSMVLHSALNRSMNLLVVSLGFWMTARRLMGCLVLSILGVNSFKNNSFTSEKLHIDLAGREVNH</sequence>
<keyword evidence="2" id="KW-1185">Reference proteome</keyword>
<proteinExistence type="predicted"/>
<dbReference type="EMBL" id="JASCZI010181442">
    <property type="protein sequence ID" value="MED6183516.1"/>
    <property type="molecule type" value="Genomic_DNA"/>
</dbReference>
<protein>
    <submittedName>
        <fullName evidence="1">Uncharacterized protein</fullName>
    </submittedName>
</protein>
<gene>
    <name evidence="1" type="ORF">PIB30_038537</name>
</gene>
<accession>A0ABU6WDS2</accession>